<dbReference type="PROSITE" id="PS01129">
    <property type="entry name" value="PSI_RLU"/>
    <property type="match status" value="1"/>
</dbReference>
<dbReference type="EC" id="5.4.99.-" evidence="3"/>
<dbReference type="Gene3D" id="3.30.2350.10">
    <property type="entry name" value="Pseudouridine synthase"/>
    <property type="match status" value="1"/>
</dbReference>
<comment type="catalytic activity">
    <reaction evidence="3">
        <text>a uridine in RNA = a pseudouridine in RNA</text>
        <dbReference type="Rhea" id="RHEA:48348"/>
        <dbReference type="Rhea" id="RHEA-COMP:12068"/>
        <dbReference type="Rhea" id="RHEA-COMP:12069"/>
        <dbReference type="ChEBI" id="CHEBI:65314"/>
        <dbReference type="ChEBI" id="CHEBI:65315"/>
    </reaction>
</comment>
<dbReference type="EMBL" id="MHIX01000014">
    <property type="protein sequence ID" value="OGY59464.1"/>
    <property type="molecule type" value="Genomic_DNA"/>
</dbReference>
<dbReference type="InterPro" id="IPR006145">
    <property type="entry name" value="PsdUridine_synth_RsuA/RluA"/>
</dbReference>
<dbReference type="GO" id="GO:0009982">
    <property type="term" value="F:pseudouridine synthase activity"/>
    <property type="evidence" value="ECO:0007669"/>
    <property type="project" value="InterPro"/>
</dbReference>
<dbReference type="Pfam" id="PF00849">
    <property type="entry name" value="PseudoU_synth_2"/>
    <property type="match status" value="1"/>
</dbReference>
<comment type="function">
    <text evidence="3">Responsible for synthesis of pseudouridine from uracil.</text>
</comment>
<feature type="active site" evidence="2">
    <location>
        <position position="63"/>
    </location>
</feature>
<name>A0A1G1Z4L4_9BACT</name>
<dbReference type="GO" id="GO:0140098">
    <property type="term" value="F:catalytic activity, acting on RNA"/>
    <property type="evidence" value="ECO:0007669"/>
    <property type="project" value="UniProtKB-ARBA"/>
</dbReference>
<dbReference type="GO" id="GO:0000455">
    <property type="term" value="P:enzyme-directed rRNA pseudouridine synthesis"/>
    <property type="evidence" value="ECO:0007669"/>
    <property type="project" value="TreeGrafter"/>
</dbReference>
<comment type="caution">
    <text evidence="5">The sequence shown here is derived from an EMBL/GenBank/DDBJ whole genome shotgun (WGS) entry which is preliminary data.</text>
</comment>
<organism evidence="5 6">
    <name type="scientific">Candidatus Colwellbacteria bacterium RIFCSPHIGHO2_12_FULL_44_17</name>
    <dbReference type="NCBI Taxonomy" id="1797689"/>
    <lineage>
        <taxon>Bacteria</taxon>
        <taxon>Candidatus Colwelliibacteriota</taxon>
    </lineage>
</organism>
<evidence type="ECO:0000259" key="4">
    <source>
        <dbReference type="Pfam" id="PF00849"/>
    </source>
</evidence>
<dbReference type="InterPro" id="IPR006224">
    <property type="entry name" value="PsdUridine_synth_RluA-like_CS"/>
</dbReference>
<evidence type="ECO:0000313" key="6">
    <source>
        <dbReference type="Proteomes" id="UP000178515"/>
    </source>
</evidence>
<dbReference type="Proteomes" id="UP000178515">
    <property type="component" value="Unassembled WGS sequence"/>
</dbReference>
<dbReference type="PANTHER" id="PTHR21600:SF87">
    <property type="entry name" value="RNA PSEUDOURIDYLATE SYNTHASE DOMAIN-CONTAINING PROTEIN 1"/>
    <property type="match status" value="1"/>
</dbReference>
<sequence length="230" mass="25802">MKIPIIYEDENIVAVNKPAGVLVHKTAHKEDEETINDWFLKKYPRAKGVGDSPDRPGIVHRLDKDTSGVLILTKNQPAFDYVKGLFQSKEIKKTYIALVYGMPRSEKGVIEKPIGLKAGTIKRTIFGGKMIKEAVTEYKVVKRFKNYTLLEITPRTGRTHQIRVHCASMSNPIVGDKLYGGKKARENELGVNRQFLHAATLEMALAPGKRVVLSAKLPPELEDILKTLEK</sequence>
<comment type="similarity">
    <text evidence="1 3">Belongs to the pseudouridine synthase RluA family.</text>
</comment>
<protein>
    <recommendedName>
        <fullName evidence="3">Pseudouridine synthase</fullName>
        <ecNumber evidence="3">5.4.99.-</ecNumber>
    </recommendedName>
</protein>
<dbReference type="SUPFAM" id="SSF55120">
    <property type="entry name" value="Pseudouridine synthase"/>
    <property type="match status" value="1"/>
</dbReference>
<dbReference type="GO" id="GO:0003723">
    <property type="term" value="F:RNA binding"/>
    <property type="evidence" value="ECO:0007669"/>
    <property type="project" value="InterPro"/>
</dbReference>
<evidence type="ECO:0000256" key="2">
    <source>
        <dbReference type="PIRSR" id="PIRSR606225-1"/>
    </source>
</evidence>
<dbReference type="NCBIfam" id="TIGR00005">
    <property type="entry name" value="rluA_subfam"/>
    <property type="match status" value="1"/>
</dbReference>
<keyword evidence="3" id="KW-0413">Isomerase</keyword>
<dbReference type="InterPro" id="IPR050188">
    <property type="entry name" value="RluA_PseudoU_synthase"/>
</dbReference>
<gene>
    <name evidence="5" type="ORF">A3F24_00385</name>
</gene>
<evidence type="ECO:0000256" key="1">
    <source>
        <dbReference type="ARBA" id="ARBA00010876"/>
    </source>
</evidence>
<reference evidence="5 6" key="1">
    <citation type="journal article" date="2016" name="Nat. Commun.">
        <title>Thousands of microbial genomes shed light on interconnected biogeochemical processes in an aquifer system.</title>
        <authorList>
            <person name="Anantharaman K."/>
            <person name="Brown C.T."/>
            <person name="Hug L.A."/>
            <person name="Sharon I."/>
            <person name="Castelle C.J."/>
            <person name="Probst A.J."/>
            <person name="Thomas B.C."/>
            <person name="Singh A."/>
            <person name="Wilkins M.J."/>
            <person name="Karaoz U."/>
            <person name="Brodie E.L."/>
            <person name="Williams K.H."/>
            <person name="Hubbard S.S."/>
            <person name="Banfield J.F."/>
        </authorList>
    </citation>
    <scope>NUCLEOTIDE SEQUENCE [LARGE SCALE GENOMIC DNA]</scope>
</reference>
<feature type="domain" description="Pseudouridine synthase RsuA/RluA-like" evidence="4">
    <location>
        <begin position="11"/>
        <end position="168"/>
    </location>
</feature>
<dbReference type="PANTHER" id="PTHR21600">
    <property type="entry name" value="MITOCHONDRIAL RNA PSEUDOURIDINE SYNTHASE"/>
    <property type="match status" value="1"/>
</dbReference>
<accession>A0A1G1Z4L4</accession>
<proteinExistence type="inferred from homology"/>
<dbReference type="CDD" id="cd02869">
    <property type="entry name" value="PseudoU_synth_RluA_like"/>
    <property type="match status" value="1"/>
</dbReference>
<evidence type="ECO:0000256" key="3">
    <source>
        <dbReference type="RuleBase" id="RU362028"/>
    </source>
</evidence>
<dbReference type="AlphaFoldDB" id="A0A1G1Z4L4"/>
<dbReference type="STRING" id="1797689.A3F24_00385"/>
<dbReference type="InterPro" id="IPR006225">
    <property type="entry name" value="PsdUridine_synth_RluC/D"/>
</dbReference>
<dbReference type="InterPro" id="IPR020103">
    <property type="entry name" value="PsdUridine_synth_cat_dom_sf"/>
</dbReference>
<evidence type="ECO:0000313" key="5">
    <source>
        <dbReference type="EMBL" id="OGY59464.1"/>
    </source>
</evidence>